<dbReference type="InterPro" id="IPR017868">
    <property type="entry name" value="Filamin/ABP280_repeat-like"/>
</dbReference>
<organism evidence="14 15">
    <name type="scientific">Sitophilus oryzae</name>
    <name type="common">Rice weevil</name>
    <name type="synonym">Curculio oryzae</name>
    <dbReference type="NCBI Taxonomy" id="7048"/>
    <lineage>
        <taxon>Eukaryota</taxon>
        <taxon>Metazoa</taxon>
        <taxon>Ecdysozoa</taxon>
        <taxon>Arthropoda</taxon>
        <taxon>Hexapoda</taxon>
        <taxon>Insecta</taxon>
        <taxon>Pterygota</taxon>
        <taxon>Neoptera</taxon>
        <taxon>Endopterygota</taxon>
        <taxon>Coleoptera</taxon>
        <taxon>Polyphaga</taxon>
        <taxon>Cucujiformia</taxon>
        <taxon>Curculionidae</taxon>
        <taxon>Dryophthorinae</taxon>
        <taxon>Sitophilus</taxon>
    </lineage>
</organism>
<evidence type="ECO:0000256" key="5">
    <source>
        <dbReference type="ARBA" id="ARBA00022679"/>
    </source>
</evidence>
<comment type="catalytic activity">
    <reaction evidence="11">
        <text>L-seryl-[EGF-like domain protein] + UDP-alpha-D-glucose = 3-O-(beta-D-glucosyl)-L-seryl-[EGF-like domain protein] + UDP + H(+)</text>
        <dbReference type="Rhea" id="RHEA:58116"/>
        <dbReference type="Rhea" id="RHEA-COMP:14610"/>
        <dbReference type="Rhea" id="RHEA-COMP:16010"/>
        <dbReference type="ChEBI" id="CHEBI:15378"/>
        <dbReference type="ChEBI" id="CHEBI:29999"/>
        <dbReference type="ChEBI" id="CHEBI:58223"/>
        <dbReference type="ChEBI" id="CHEBI:58885"/>
        <dbReference type="ChEBI" id="CHEBI:140576"/>
    </reaction>
</comment>
<dbReference type="Proteomes" id="UP000504635">
    <property type="component" value="Unplaced"/>
</dbReference>
<proteinExistence type="inferred from homology"/>
<evidence type="ECO:0000256" key="12">
    <source>
        <dbReference type="PROSITE-ProRule" id="PRU00087"/>
    </source>
</evidence>
<dbReference type="FunFam" id="2.60.40.10:FF:000419">
    <property type="entry name" value="KDEL (Lys-Asp-Glu-Leu) containing 1"/>
    <property type="match status" value="1"/>
</dbReference>
<dbReference type="PANTHER" id="PTHR12203">
    <property type="entry name" value="KDEL LYS-ASP-GLU-LEU CONTAINING - RELATED"/>
    <property type="match status" value="1"/>
</dbReference>
<protein>
    <submittedName>
        <fullName evidence="15">Protein O-glucosyltransferase 2-like</fullName>
    </submittedName>
</protein>
<dbReference type="InParanoid" id="A0A6J2XKG2"/>
<comment type="similarity">
    <text evidence="3">Belongs to the KDELC family.</text>
</comment>
<accession>A0A6J2XKG2</accession>
<comment type="function">
    <text evidence="9">Protein O-glucosyltransferase. Catalyzes the reaction that attaches glucose through an O-glycosidic linkage to a conserved serine residue found in the consensus sequence C-X-S-X-[PA]-C in epidermal growth factor-like repeats. Regulates Notch signaling by glucosylating Notch in the ER, glucosylation is required for the correct folding and cleavage of Notch.</text>
</comment>
<evidence type="ECO:0000256" key="1">
    <source>
        <dbReference type="ARBA" id="ARBA00004319"/>
    </source>
</evidence>
<reference evidence="15" key="1">
    <citation type="submission" date="2025-08" db="UniProtKB">
        <authorList>
            <consortium name="RefSeq"/>
        </authorList>
    </citation>
    <scope>IDENTIFICATION</scope>
    <source>
        <tissue evidence="15">Gonads</tissue>
    </source>
</reference>
<comment type="catalytic activity">
    <reaction evidence="10">
        <text>L-seryl-[EGF-like domain protein] + UDP-alpha-D-xylose = 3-O-(beta-D-xylosyl)-L-seryl-[EGF-like domain protein] + UDP + H(+)</text>
        <dbReference type="Rhea" id="RHEA:62016"/>
        <dbReference type="Rhea" id="RHEA-COMP:16010"/>
        <dbReference type="Rhea" id="RHEA-COMP:16011"/>
        <dbReference type="ChEBI" id="CHEBI:15378"/>
        <dbReference type="ChEBI" id="CHEBI:29999"/>
        <dbReference type="ChEBI" id="CHEBI:57632"/>
        <dbReference type="ChEBI" id="CHEBI:58223"/>
        <dbReference type="ChEBI" id="CHEBI:132085"/>
    </reaction>
</comment>
<dbReference type="SMART" id="SM00557">
    <property type="entry name" value="IG_FLMN"/>
    <property type="match status" value="1"/>
</dbReference>
<evidence type="ECO:0000256" key="11">
    <source>
        <dbReference type="ARBA" id="ARBA00049246"/>
    </source>
</evidence>
<dbReference type="RefSeq" id="XP_030751134.1">
    <property type="nucleotide sequence ID" value="XM_030895274.1"/>
</dbReference>
<evidence type="ECO:0000313" key="14">
    <source>
        <dbReference type="Proteomes" id="UP000504635"/>
    </source>
</evidence>
<evidence type="ECO:0000256" key="8">
    <source>
        <dbReference type="ARBA" id="ARBA00023180"/>
    </source>
</evidence>
<sequence>MYYRIFSAKKMRFQDILNYKLIYILLIANIHALSPDPKLFNVWGPGLHPQDVIMPARYFFIQAVDSNNNSINHSLSSPLQVVIDGATAKKTPCRIWTNILDRKDGVYIVRYKVYEQCSYIKISIVYENEQVAQSPYIINQPIYPDNCYCPKLKLKELLKVWNSEKVPAQIKKDFNQFQTIDWDEMRPKIIKEFDKPQSVSLCHYIIKDNQIYRKCYGKYVGFNMFSDSILLSLARKAFLPDLEFFVNLGDWPLSSKNLPDKFPIFSWCGSKDTNDIVMPTYELTESSLENMGRVMLDMLSVQGNVKDVWEKREPKLFWRGRDSNRYRLDLIGLSKKYPELFNVSLTNFFFFKDEEDEYGPKSDHVSFFTFFDYKYQLSIDGTVAAYRMPFLLGGGSLVYKPHSRYYEHFYAGLIPSVHYIPVETNLSNLIEKIEWAKNNDAQSKIIAENGQKYANDQLLPQNVFLYYMHLLNELSKVMTSKVRLFNGMEQIHQKNDIICDCLTNDNDVKDEL</sequence>
<dbReference type="GO" id="GO:0046527">
    <property type="term" value="F:glucosyltransferase activity"/>
    <property type="evidence" value="ECO:0007669"/>
    <property type="project" value="TreeGrafter"/>
</dbReference>
<feature type="domain" description="Glycosyl transferase CAP10" evidence="13">
    <location>
        <begin position="238"/>
        <end position="481"/>
    </location>
</feature>
<dbReference type="KEGG" id="soy:115878696"/>
<evidence type="ECO:0000256" key="7">
    <source>
        <dbReference type="ARBA" id="ARBA00022824"/>
    </source>
</evidence>
<gene>
    <name evidence="15" type="primary">LOC115878696</name>
</gene>
<keyword evidence="5" id="KW-0808">Transferase</keyword>
<dbReference type="GeneID" id="115878696"/>
<keyword evidence="4" id="KW-0328">Glycosyltransferase</keyword>
<dbReference type="Pfam" id="PF05686">
    <property type="entry name" value="Glyco_transf_90"/>
    <property type="match status" value="1"/>
</dbReference>
<dbReference type="InterPro" id="IPR013783">
    <property type="entry name" value="Ig-like_fold"/>
</dbReference>
<keyword evidence="7" id="KW-0256">Endoplasmic reticulum</keyword>
<evidence type="ECO:0000256" key="4">
    <source>
        <dbReference type="ARBA" id="ARBA00022676"/>
    </source>
</evidence>
<dbReference type="OrthoDB" id="541052at2759"/>
<dbReference type="InterPro" id="IPR006598">
    <property type="entry name" value="CAP10"/>
</dbReference>
<evidence type="ECO:0000256" key="9">
    <source>
        <dbReference type="ARBA" id="ARBA00045690"/>
    </source>
</evidence>
<evidence type="ECO:0000256" key="3">
    <source>
        <dbReference type="ARBA" id="ARBA00006063"/>
    </source>
</evidence>
<evidence type="ECO:0000256" key="6">
    <source>
        <dbReference type="ARBA" id="ARBA00022729"/>
    </source>
</evidence>
<evidence type="ECO:0000256" key="2">
    <source>
        <dbReference type="ARBA" id="ARBA00004922"/>
    </source>
</evidence>
<dbReference type="Pfam" id="PF00630">
    <property type="entry name" value="Filamin"/>
    <property type="match status" value="1"/>
</dbReference>
<dbReference type="SMART" id="SM00672">
    <property type="entry name" value="CAP10"/>
    <property type="match status" value="1"/>
</dbReference>
<keyword evidence="14" id="KW-1185">Reference proteome</keyword>
<dbReference type="SUPFAM" id="SSF81296">
    <property type="entry name" value="E set domains"/>
    <property type="match status" value="1"/>
</dbReference>
<dbReference type="Gene3D" id="2.60.40.10">
    <property type="entry name" value="Immunoglobulins"/>
    <property type="match status" value="1"/>
</dbReference>
<dbReference type="AlphaFoldDB" id="A0A6J2XKG2"/>
<comment type="subcellular location">
    <subcellularLocation>
        <location evidence="1">Endoplasmic reticulum lumen</location>
    </subcellularLocation>
</comment>
<keyword evidence="6" id="KW-0732">Signal</keyword>
<name>A0A6J2XKG2_SITOR</name>
<keyword evidence="8" id="KW-0325">Glycoprotein</keyword>
<dbReference type="InterPro" id="IPR001298">
    <property type="entry name" value="Filamin/ABP280_rpt"/>
</dbReference>
<evidence type="ECO:0000313" key="15">
    <source>
        <dbReference type="RefSeq" id="XP_030751134.1"/>
    </source>
</evidence>
<dbReference type="PROSITE" id="PS50194">
    <property type="entry name" value="FILAMIN_REPEAT"/>
    <property type="match status" value="1"/>
</dbReference>
<evidence type="ECO:0000259" key="13">
    <source>
        <dbReference type="SMART" id="SM00672"/>
    </source>
</evidence>
<comment type="pathway">
    <text evidence="2">Protein modification; protein glycosylation.</text>
</comment>
<evidence type="ECO:0000256" key="10">
    <source>
        <dbReference type="ARBA" id="ARBA00047553"/>
    </source>
</evidence>
<dbReference type="InterPro" id="IPR014756">
    <property type="entry name" value="Ig_E-set"/>
</dbReference>
<feature type="repeat" description="Filamin" evidence="12">
    <location>
        <begin position="32"/>
        <end position="140"/>
    </location>
</feature>
<dbReference type="InterPro" id="IPR051091">
    <property type="entry name" value="O-Glucosyltr/Glycosyltrsf_90"/>
</dbReference>
<dbReference type="PANTHER" id="PTHR12203:SF122">
    <property type="entry name" value="GLYCOSYL TRANSFERASE CAP10 DOMAIN-CONTAINING PROTEIN"/>
    <property type="match status" value="1"/>
</dbReference>
<dbReference type="GO" id="GO:0005788">
    <property type="term" value="C:endoplasmic reticulum lumen"/>
    <property type="evidence" value="ECO:0007669"/>
    <property type="project" value="UniProtKB-SubCell"/>
</dbReference>